<dbReference type="GO" id="GO:0016020">
    <property type="term" value="C:membrane"/>
    <property type="evidence" value="ECO:0007669"/>
    <property type="project" value="UniProtKB-SubCell"/>
</dbReference>
<feature type="transmembrane region" description="Helical" evidence="6">
    <location>
        <begin position="249"/>
        <end position="268"/>
    </location>
</feature>
<sequence>MSPNETKSSSSANATTSAHADDPNPSKPPLTLPSSVSKTQIYATLSTGMLVASFAVLMPFYQSRRDEFGCDPACYGRYTSARSFLGLIGGLICGRLSDICGRRTMLRIGILASFSGLALSYNATDVTGLYLAMIPGALFQQNFSVTKALFADLCNSHGLPDDTRAGMVGKLGMSVGLSFMVGPLLGGSVITSFKTGVMASCALVAASGGMICMIPQPPEIIQKAKSEGDEKRGNSFFSKEILQAVKSRGALTIMVIRVLMALAFHVFMTIWTPSLKKRFDFGPKDHGRFMSFIGLSYALSQGVIAKKIVRAANGNTTAVLAACALCLGCGRVVAYFTQSLAVVYCTFFFIICSLGCSNTIITAAVTKLSKSSEVGGVFGFLESVESLSGMVGPVLGGYLSSNFEYGPITFVVAVYLFVFFWIVTQFKYHVAIKNETNEIDKEKKE</sequence>
<feature type="transmembrane region" description="Helical" evidence="6">
    <location>
        <begin position="317"/>
        <end position="335"/>
    </location>
</feature>
<feature type="compositionally biased region" description="Low complexity" evidence="5">
    <location>
        <begin position="1"/>
        <end position="18"/>
    </location>
</feature>
<dbReference type="Pfam" id="PF07690">
    <property type="entry name" value="MFS_1"/>
    <property type="match status" value="1"/>
</dbReference>
<dbReference type="GO" id="GO:0005635">
    <property type="term" value="C:nuclear envelope"/>
    <property type="evidence" value="ECO:0007669"/>
    <property type="project" value="TreeGrafter"/>
</dbReference>
<evidence type="ECO:0000256" key="3">
    <source>
        <dbReference type="ARBA" id="ARBA00022989"/>
    </source>
</evidence>
<feature type="transmembrane region" description="Helical" evidence="6">
    <location>
        <begin position="105"/>
        <end position="123"/>
    </location>
</feature>
<dbReference type="Proteomes" id="UP001165085">
    <property type="component" value="Unassembled WGS sequence"/>
</dbReference>
<dbReference type="PRINTS" id="PR01035">
    <property type="entry name" value="TCRTETA"/>
</dbReference>
<dbReference type="PROSITE" id="PS50850">
    <property type="entry name" value="MFS"/>
    <property type="match status" value="1"/>
</dbReference>
<dbReference type="SUPFAM" id="SSF103473">
    <property type="entry name" value="MFS general substrate transporter"/>
    <property type="match status" value="1"/>
</dbReference>
<dbReference type="PANTHER" id="PTHR24002:SF3">
    <property type="entry name" value="SOLUTE CARRIER FAMILY 22 MEMBER 18"/>
    <property type="match status" value="1"/>
</dbReference>
<comment type="caution">
    <text evidence="8">The sequence shown here is derived from an EMBL/GenBank/DDBJ whole genome shotgun (WGS) entry which is preliminary data.</text>
</comment>
<dbReference type="InterPro" id="IPR001958">
    <property type="entry name" value="Tet-R_TetA/multi-R_MdtG-like"/>
</dbReference>
<dbReference type="PANTHER" id="PTHR24002">
    <property type="entry name" value="SOLUTE CARRIER FAMILY 22 MEMBER 18"/>
    <property type="match status" value="1"/>
</dbReference>
<keyword evidence="9" id="KW-1185">Reference proteome</keyword>
<accession>A0A9W7AJE6</accession>
<evidence type="ECO:0000259" key="7">
    <source>
        <dbReference type="PROSITE" id="PS50850"/>
    </source>
</evidence>
<evidence type="ECO:0000256" key="6">
    <source>
        <dbReference type="SAM" id="Phobius"/>
    </source>
</evidence>
<evidence type="ECO:0000256" key="4">
    <source>
        <dbReference type="ARBA" id="ARBA00023136"/>
    </source>
</evidence>
<organism evidence="8 9">
    <name type="scientific">Triparma strigata</name>
    <dbReference type="NCBI Taxonomy" id="1606541"/>
    <lineage>
        <taxon>Eukaryota</taxon>
        <taxon>Sar</taxon>
        <taxon>Stramenopiles</taxon>
        <taxon>Ochrophyta</taxon>
        <taxon>Bolidophyceae</taxon>
        <taxon>Parmales</taxon>
        <taxon>Triparmaceae</taxon>
        <taxon>Triparma</taxon>
    </lineage>
</organism>
<comment type="subcellular location">
    <subcellularLocation>
        <location evidence="1">Membrane</location>
        <topology evidence="1">Multi-pass membrane protein</topology>
    </subcellularLocation>
</comment>
<dbReference type="InterPro" id="IPR011701">
    <property type="entry name" value="MFS"/>
</dbReference>
<feature type="transmembrane region" description="Helical" evidence="6">
    <location>
        <begin position="405"/>
        <end position="423"/>
    </location>
</feature>
<protein>
    <recommendedName>
        <fullName evidence="7">Major facilitator superfamily (MFS) profile domain-containing protein</fullName>
    </recommendedName>
</protein>
<dbReference type="AlphaFoldDB" id="A0A9W7AJE6"/>
<dbReference type="Gene3D" id="1.20.1250.20">
    <property type="entry name" value="MFS general substrate transporter like domains"/>
    <property type="match status" value="1"/>
</dbReference>
<keyword evidence="2 6" id="KW-0812">Transmembrane</keyword>
<name>A0A9W7AJE6_9STRA</name>
<reference evidence="9" key="1">
    <citation type="journal article" date="2023" name="Commun. Biol.">
        <title>Genome analysis of Parmales, the sister group of diatoms, reveals the evolutionary specialization of diatoms from phago-mixotrophs to photoautotrophs.</title>
        <authorList>
            <person name="Ban H."/>
            <person name="Sato S."/>
            <person name="Yoshikawa S."/>
            <person name="Yamada K."/>
            <person name="Nakamura Y."/>
            <person name="Ichinomiya M."/>
            <person name="Sato N."/>
            <person name="Blanc-Mathieu R."/>
            <person name="Endo H."/>
            <person name="Kuwata A."/>
            <person name="Ogata H."/>
        </authorList>
    </citation>
    <scope>NUCLEOTIDE SEQUENCE [LARGE SCALE GENOMIC DNA]</scope>
    <source>
        <strain evidence="9">NIES 3701</strain>
    </source>
</reference>
<evidence type="ECO:0000256" key="1">
    <source>
        <dbReference type="ARBA" id="ARBA00004141"/>
    </source>
</evidence>
<dbReference type="InterPro" id="IPR020846">
    <property type="entry name" value="MFS_dom"/>
</dbReference>
<evidence type="ECO:0000256" key="2">
    <source>
        <dbReference type="ARBA" id="ARBA00022692"/>
    </source>
</evidence>
<dbReference type="EMBL" id="BRXY01000140">
    <property type="protein sequence ID" value="GMH70462.1"/>
    <property type="molecule type" value="Genomic_DNA"/>
</dbReference>
<feature type="region of interest" description="Disordered" evidence="5">
    <location>
        <begin position="1"/>
        <end position="33"/>
    </location>
</feature>
<proteinExistence type="predicted"/>
<evidence type="ECO:0000313" key="8">
    <source>
        <dbReference type="EMBL" id="GMH70462.1"/>
    </source>
</evidence>
<keyword evidence="4 6" id="KW-0472">Membrane</keyword>
<evidence type="ECO:0000256" key="5">
    <source>
        <dbReference type="SAM" id="MobiDB-lite"/>
    </source>
</evidence>
<gene>
    <name evidence="8" type="ORF">TrST_g3904</name>
</gene>
<dbReference type="InterPro" id="IPR036259">
    <property type="entry name" value="MFS_trans_sf"/>
</dbReference>
<feature type="transmembrane region" description="Helical" evidence="6">
    <location>
        <begin position="341"/>
        <end position="365"/>
    </location>
</feature>
<keyword evidence="3 6" id="KW-1133">Transmembrane helix</keyword>
<feature type="domain" description="Major facilitator superfamily (MFS) profile" evidence="7">
    <location>
        <begin position="39"/>
        <end position="431"/>
    </location>
</feature>
<dbReference type="GO" id="GO:0022857">
    <property type="term" value="F:transmembrane transporter activity"/>
    <property type="evidence" value="ECO:0007669"/>
    <property type="project" value="InterPro"/>
</dbReference>
<evidence type="ECO:0000313" key="9">
    <source>
        <dbReference type="Proteomes" id="UP001165085"/>
    </source>
</evidence>
<feature type="transmembrane region" description="Helical" evidence="6">
    <location>
        <begin position="41"/>
        <end position="61"/>
    </location>
</feature>
<feature type="transmembrane region" description="Helical" evidence="6">
    <location>
        <begin position="377"/>
        <end position="399"/>
    </location>
</feature>
<feature type="transmembrane region" description="Helical" evidence="6">
    <location>
        <begin position="171"/>
        <end position="190"/>
    </location>
</feature>
<dbReference type="OrthoDB" id="440553at2759"/>
<feature type="transmembrane region" description="Helical" evidence="6">
    <location>
        <begin position="288"/>
        <end position="305"/>
    </location>
</feature>